<dbReference type="PIRSF" id="PIRSF006019">
    <property type="entry name" value="dCMP_deaminase"/>
    <property type="match status" value="1"/>
</dbReference>
<evidence type="ECO:0000259" key="9">
    <source>
        <dbReference type="PROSITE" id="PS51747"/>
    </source>
</evidence>
<dbReference type="InterPro" id="IPR016192">
    <property type="entry name" value="APOBEC/CMP_deaminase_Zn-bd"/>
</dbReference>
<keyword evidence="3 8" id="KW-0479">Metal-binding</keyword>
<organism evidence="10 11">
    <name type="scientific">Spiroplasma gladiatoris</name>
    <dbReference type="NCBI Taxonomy" id="2143"/>
    <lineage>
        <taxon>Bacteria</taxon>
        <taxon>Bacillati</taxon>
        <taxon>Mycoplasmatota</taxon>
        <taxon>Mollicutes</taxon>
        <taxon>Entomoplasmatales</taxon>
        <taxon>Spiroplasmataceae</taxon>
        <taxon>Spiroplasma</taxon>
    </lineage>
</organism>
<protein>
    <submittedName>
        <fullName evidence="10">Deoxycytidylate deaminase</fullName>
    </submittedName>
</protein>
<feature type="active site" description="Proton donor" evidence="7">
    <location>
        <position position="89"/>
    </location>
</feature>
<dbReference type="GO" id="GO:0004132">
    <property type="term" value="F:dCMP deaminase activity"/>
    <property type="evidence" value="ECO:0007669"/>
    <property type="project" value="InterPro"/>
</dbReference>
<keyword evidence="4" id="KW-0545">Nucleotide biosynthesis</keyword>
<name>A0A4P7AI42_9MOLU</name>
<dbReference type="PANTHER" id="PTHR11086:SF18">
    <property type="entry name" value="DEOXYCYTIDYLATE DEAMINASE"/>
    <property type="match status" value="1"/>
</dbReference>
<evidence type="ECO:0000256" key="5">
    <source>
        <dbReference type="ARBA" id="ARBA00022801"/>
    </source>
</evidence>
<dbReference type="PANTHER" id="PTHR11086">
    <property type="entry name" value="DEOXYCYTIDYLATE DEAMINASE-RELATED"/>
    <property type="match status" value="1"/>
</dbReference>
<evidence type="ECO:0000256" key="6">
    <source>
        <dbReference type="ARBA" id="ARBA00022833"/>
    </source>
</evidence>
<dbReference type="GO" id="GO:0008270">
    <property type="term" value="F:zinc ion binding"/>
    <property type="evidence" value="ECO:0007669"/>
    <property type="project" value="InterPro"/>
</dbReference>
<dbReference type="InterPro" id="IPR002125">
    <property type="entry name" value="CMP_dCMP_dom"/>
</dbReference>
<keyword evidence="6 8" id="KW-0862">Zinc</keyword>
<keyword evidence="5" id="KW-0378">Hydrolase</keyword>
<keyword evidence="11" id="KW-1185">Reference proteome</keyword>
<evidence type="ECO:0000256" key="8">
    <source>
        <dbReference type="PIRSR" id="PIRSR006019-2"/>
    </source>
</evidence>
<evidence type="ECO:0000256" key="2">
    <source>
        <dbReference type="ARBA" id="ARBA00006576"/>
    </source>
</evidence>
<evidence type="ECO:0000313" key="11">
    <source>
        <dbReference type="Proteomes" id="UP000294309"/>
    </source>
</evidence>
<dbReference type="GO" id="GO:0009165">
    <property type="term" value="P:nucleotide biosynthetic process"/>
    <property type="evidence" value="ECO:0007669"/>
    <property type="project" value="UniProtKB-KW"/>
</dbReference>
<evidence type="ECO:0000256" key="1">
    <source>
        <dbReference type="ARBA" id="ARBA00001947"/>
    </source>
</evidence>
<dbReference type="PROSITE" id="PS00903">
    <property type="entry name" value="CYT_DCMP_DEAMINASES_1"/>
    <property type="match status" value="1"/>
</dbReference>
<dbReference type="Pfam" id="PF00383">
    <property type="entry name" value="dCMP_cyt_deam_1"/>
    <property type="match status" value="1"/>
</dbReference>
<sequence length="165" mass="18887">MESIHLYKIMKKRNNYIDWDTYFLAMVELNAMRSKDPNTQVGAVVVNDLKHIIASGYNGLPRGLNDDDFPWSREGKWEETKYPYVVHAEANAILSATFSVRGCTMYTSQFPCYECAKTIVQAGITKVIYSDNKYKDTIQNQVSKKILTTAKVDLVYKKAIKVIIE</sequence>
<dbReference type="Gene3D" id="3.40.140.10">
    <property type="entry name" value="Cytidine Deaminase, domain 2"/>
    <property type="match status" value="1"/>
</dbReference>
<comment type="similarity">
    <text evidence="2">Belongs to the cytidine and deoxycytidylate deaminase family.</text>
</comment>
<dbReference type="PROSITE" id="PS51747">
    <property type="entry name" value="CYT_DCMP_DEAMINASES_2"/>
    <property type="match status" value="1"/>
</dbReference>
<dbReference type="InterPro" id="IPR016193">
    <property type="entry name" value="Cytidine_deaminase-like"/>
</dbReference>
<dbReference type="KEGG" id="sgq:SGLAD_v1c07280"/>
<feature type="binding site" evidence="8">
    <location>
        <position position="87"/>
    </location>
    <ligand>
        <name>Zn(2+)</name>
        <dbReference type="ChEBI" id="CHEBI:29105"/>
        <note>catalytic</note>
    </ligand>
</feature>
<evidence type="ECO:0000313" key="10">
    <source>
        <dbReference type="EMBL" id="QBQ07927.1"/>
    </source>
</evidence>
<dbReference type="RefSeq" id="WP_243831611.1">
    <property type="nucleotide sequence ID" value="NZ_CP038013.1"/>
</dbReference>
<dbReference type="GO" id="GO:0005737">
    <property type="term" value="C:cytoplasm"/>
    <property type="evidence" value="ECO:0007669"/>
    <property type="project" value="TreeGrafter"/>
</dbReference>
<evidence type="ECO:0000256" key="7">
    <source>
        <dbReference type="PIRSR" id="PIRSR006019-1"/>
    </source>
</evidence>
<proteinExistence type="inferred from homology"/>
<dbReference type="AlphaFoldDB" id="A0A4P7AI42"/>
<dbReference type="CDD" id="cd01286">
    <property type="entry name" value="deoxycytidylate_deaminase"/>
    <property type="match status" value="1"/>
</dbReference>
<comment type="cofactor">
    <cofactor evidence="1 8">
        <name>Zn(2+)</name>
        <dbReference type="ChEBI" id="CHEBI:29105"/>
    </cofactor>
</comment>
<evidence type="ECO:0000256" key="4">
    <source>
        <dbReference type="ARBA" id="ARBA00022727"/>
    </source>
</evidence>
<dbReference type="Proteomes" id="UP000294309">
    <property type="component" value="Chromosome"/>
</dbReference>
<dbReference type="InterPro" id="IPR016473">
    <property type="entry name" value="dCMP_deaminase"/>
</dbReference>
<feature type="domain" description="CMP/dCMP-type deaminase" evidence="9">
    <location>
        <begin position="18"/>
        <end position="141"/>
    </location>
</feature>
<dbReference type="FunFam" id="3.40.140.10:FF:000021">
    <property type="entry name" value="Deoxycytidylate deaminase"/>
    <property type="match status" value="1"/>
</dbReference>
<feature type="binding site" evidence="8">
    <location>
        <position position="112"/>
    </location>
    <ligand>
        <name>Zn(2+)</name>
        <dbReference type="ChEBI" id="CHEBI:29105"/>
        <note>catalytic</note>
    </ligand>
</feature>
<accession>A0A4P7AI42</accession>
<feature type="binding site" evidence="8">
    <location>
        <position position="115"/>
    </location>
    <ligand>
        <name>Zn(2+)</name>
        <dbReference type="ChEBI" id="CHEBI:29105"/>
        <note>catalytic</note>
    </ligand>
</feature>
<dbReference type="InterPro" id="IPR035105">
    <property type="entry name" value="Deoxycytidylate_deaminase_dom"/>
</dbReference>
<dbReference type="EMBL" id="CP038013">
    <property type="protein sequence ID" value="QBQ07927.1"/>
    <property type="molecule type" value="Genomic_DNA"/>
</dbReference>
<dbReference type="GO" id="GO:0006220">
    <property type="term" value="P:pyrimidine nucleotide metabolic process"/>
    <property type="evidence" value="ECO:0007669"/>
    <property type="project" value="InterPro"/>
</dbReference>
<reference evidence="10 11" key="1">
    <citation type="submission" date="2019-03" db="EMBL/GenBank/DDBJ databases">
        <title>Complete genome sequence of Spiroplasma gladiatoris TG-1 (DSM 22552).</title>
        <authorList>
            <person name="Lin Y.-C."/>
            <person name="Chou L."/>
            <person name="Kuo C.-H."/>
        </authorList>
    </citation>
    <scope>NUCLEOTIDE SEQUENCE [LARGE SCALE GENOMIC DNA]</scope>
    <source>
        <strain evidence="10 11">TG-1</strain>
    </source>
</reference>
<evidence type="ECO:0000256" key="3">
    <source>
        <dbReference type="ARBA" id="ARBA00022723"/>
    </source>
</evidence>
<dbReference type="SUPFAM" id="SSF53927">
    <property type="entry name" value="Cytidine deaminase-like"/>
    <property type="match status" value="1"/>
</dbReference>
<gene>
    <name evidence="10" type="primary">comEB</name>
    <name evidence="10" type="ORF">SGLAD_v1c07280</name>
</gene>
<dbReference type="InterPro" id="IPR015517">
    <property type="entry name" value="dCMP_deaminase-rel"/>
</dbReference>